<evidence type="ECO:0000256" key="8">
    <source>
        <dbReference type="ARBA" id="ARBA00047883"/>
    </source>
</evidence>
<dbReference type="HAMAP" id="MF_00097">
    <property type="entry name" value="TMP_synthase"/>
    <property type="match status" value="1"/>
</dbReference>
<comment type="catalytic activity">
    <reaction evidence="7 9 10">
        <text>2-(2-carboxy-4-methylthiazol-5-yl)ethyl phosphate + 4-amino-2-methyl-5-(diphosphooxymethyl)pyrimidine + 2 H(+) = thiamine phosphate + CO2 + diphosphate</text>
        <dbReference type="Rhea" id="RHEA:47848"/>
        <dbReference type="ChEBI" id="CHEBI:15378"/>
        <dbReference type="ChEBI" id="CHEBI:16526"/>
        <dbReference type="ChEBI" id="CHEBI:33019"/>
        <dbReference type="ChEBI" id="CHEBI:37575"/>
        <dbReference type="ChEBI" id="CHEBI:57841"/>
        <dbReference type="ChEBI" id="CHEBI:62890"/>
        <dbReference type="EC" id="2.5.1.3"/>
    </reaction>
</comment>
<dbReference type="RefSeq" id="WP_133364494.1">
    <property type="nucleotide sequence ID" value="NZ_CP037940.1"/>
</dbReference>
<dbReference type="InterPro" id="IPR034291">
    <property type="entry name" value="TMP_synthase"/>
</dbReference>
<dbReference type="OrthoDB" id="9812206at2"/>
<evidence type="ECO:0000256" key="11">
    <source>
        <dbReference type="RuleBase" id="RU004253"/>
    </source>
</evidence>
<evidence type="ECO:0000256" key="3">
    <source>
        <dbReference type="ARBA" id="ARBA00022723"/>
    </source>
</evidence>
<keyword evidence="3 9" id="KW-0479">Metal-binding</keyword>
<feature type="domain" description="Thiamine phosphate synthase/TenI" evidence="12">
    <location>
        <begin position="11"/>
        <end position="177"/>
    </location>
</feature>
<evidence type="ECO:0000256" key="4">
    <source>
        <dbReference type="ARBA" id="ARBA00022842"/>
    </source>
</evidence>
<dbReference type="KEGG" id="wei:EQG49_13520"/>
<evidence type="ECO:0000256" key="6">
    <source>
        <dbReference type="ARBA" id="ARBA00047334"/>
    </source>
</evidence>
<dbReference type="GO" id="GO:0005737">
    <property type="term" value="C:cytoplasm"/>
    <property type="evidence" value="ECO:0007669"/>
    <property type="project" value="TreeGrafter"/>
</dbReference>
<feature type="binding site" evidence="9">
    <location>
        <position position="147"/>
    </location>
    <ligand>
        <name>4-amino-2-methyl-5-(diphosphooxymethyl)pyrimidine</name>
        <dbReference type="ChEBI" id="CHEBI:57841"/>
    </ligand>
</feature>
<evidence type="ECO:0000256" key="1">
    <source>
        <dbReference type="ARBA" id="ARBA00005165"/>
    </source>
</evidence>
<comment type="catalytic activity">
    <reaction evidence="6 9 10">
        <text>4-methyl-5-(2-phosphooxyethyl)-thiazole + 4-amino-2-methyl-5-(diphosphooxymethyl)pyrimidine + H(+) = thiamine phosphate + diphosphate</text>
        <dbReference type="Rhea" id="RHEA:22328"/>
        <dbReference type="ChEBI" id="CHEBI:15378"/>
        <dbReference type="ChEBI" id="CHEBI:33019"/>
        <dbReference type="ChEBI" id="CHEBI:37575"/>
        <dbReference type="ChEBI" id="CHEBI:57841"/>
        <dbReference type="ChEBI" id="CHEBI:58296"/>
        <dbReference type="EC" id="2.5.1.3"/>
    </reaction>
</comment>
<dbReference type="EMBL" id="CP037940">
    <property type="protein sequence ID" value="QBO37417.1"/>
    <property type="molecule type" value="Genomic_DNA"/>
</dbReference>
<dbReference type="Proteomes" id="UP000292886">
    <property type="component" value="Chromosome"/>
</dbReference>
<dbReference type="EC" id="2.5.1.3" evidence="9"/>
<comment type="cofactor">
    <cofactor evidence="9">
        <name>Mg(2+)</name>
        <dbReference type="ChEBI" id="CHEBI:18420"/>
    </cofactor>
    <text evidence="9">Binds 1 Mg(2+) ion per subunit.</text>
</comment>
<feature type="binding site" evidence="9">
    <location>
        <position position="117"/>
    </location>
    <ligand>
        <name>4-amino-2-methyl-5-(diphosphooxymethyl)pyrimidine</name>
        <dbReference type="ChEBI" id="CHEBI:57841"/>
    </ligand>
</feature>
<comment type="catalytic activity">
    <reaction evidence="8 9 10">
        <text>2-[(2R,5Z)-2-carboxy-4-methylthiazol-5(2H)-ylidene]ethyl phosphate + 4-amino-2-methyl-5-(diphosphooxymethyl)pyrimidine + 2 H(+) = thiamine phosphate + CO2 + diphosphate</text>
        <dbReference type="Rhea" id="RHEA:47844"/>
        <dbReference type="ChEBI" id="CHEBI:15378"/>
        <dbReference type="ChEBI" id="CHEBI:16526"/>
        <dbReference type="ChEBI" id="CHEBI:33019"/>
        <dbReference type="ChEBI" id="CHEBI:37575"/>
        <dbReference type="ChEBI" id="CHEBI:57841"/>
        <dbReference type="ChEBI" id="CHEBI:62899"/>
        <dbReference type="EC" id="2.5.1.3"/>
    </reaction>
</comment>
<feature type="binding site" evidence="9">
    <location>
        <position position="97"/>
    </location>
    <ligand>
        <name>Mg(2+)</name>
        <dbReference type="ChEBI" id="CHEBI:18420"/>
    </ligand>
</feature>
<keyword evidence="4 9" id="KW-0460">Magnesium</keyword>
<dbReference type="GO" id="GO:0009229">
    <property type="term" value="P:thiamine diphosphate biosynthetic process"/>
    <property type="evidence" value="ECO:0007669"/>
    <property type="project" value="UniProtKB-UniRule"/>
</dbReference>
<feature type="binding site" evidence="9">
    <location>
        <position position="77"/>
    </location>
    <ligand>
        <name>4-amino-2-methyl-5-(diphosphooxymethyl)pyrimidine</name>
        <dbReference type="ChEBI" id="CHEBI:57841"/>
    </ligand>
</feature>
<accession>A0A4P6YX78</accession>
<evidence type="ECO:0000256" key="9">
    <source>
        <dbReference type="HAMAP-Rule" id="MF_00097"/>
    </source>
</evidence>
<protein>
    <recommendedName>
        <fullName evidence="9">Thiamine-phosphate synthase</fullName>
        <shortName evidence="9">TP synthase</shortName>
        <shortName evidence="9">TPS</shortName>
        <ecNumber evidence="9">2.5.1.3</ecNumber>
    </recommendedName>
    <alternativeName>
        <fullName evidence="9">Thiamine-phosphate pyrophosphorylase</fullName>
        <shortName evidence="9">TMP pyrophosphorylase</shortName>
        <shortName evidence="9">TMP-PPase</shortName>
    </alternativeName>
</protein>
<name>A0A4P6YX78_9LACO</name>
<evidence type="ECO:0000313" key="14">
    <source>
        <dbReference type="Proteomes" id="UP000292886"/>
    </source>
</evidence>
<evidence type="ECO:0000256" key="7">
    <source>
        <dbReference type="ARBA" id="ARBA00047851"/>
    </source>
</evidence>
<dbReference type="Gene3D" id="3.20.20.70">
    <property type="entry name" value="Aldolase class I"/>
    <property type="match status" value="2"/>
</dbReference>
<reference evidence="14" key="1">
    <citation type="submission" date="2019-03" db="EMBL/GenBank/DDBJ databases">
        <title>Weissella sp. 26KH-42 Genome sequencing.</title>
        <authorList>
            <person name="Heo J."/>
            <person name="Kim S.-J."/>
            <person name="Kim J.-S."/>
            <person name="Hong S.-B."/>
            <person name="Kwon S.-W."/>
        </authorList>
    </citation>
    <scope>NUCLEOTIDE SEQUENCE [LARGE SCALE GENOMIC DNA]</scope>
    <source>
        <strain evidence="14">26KH-42</strain>
    </source>
</reference>
<dbReference type="Pfam" id="PF02581">
    <property type="entry name" value="TMP-TENI"/>
    <property type="match status" value="1"/>
</dbReference>
<dbReference type="InterPro" id="IPR036206">
    <property type="entry name" value="ThiamineP_synth_sf"/>
</dbReference>
<keyword evidence="5 9" id="KW-0784">Thiamine biosynthesis</keyword>
<feature type="binding site" evidence="9">
    <location>
        <begin position="144"/>
        <end position="146"/>
    </location>
    <ligand>
        <name>2-[(2R,5Z)-2-carboxy-4-methylthiazol-5(2H)-ylidene]ethyl phosphate</name>
        <dbReference type="ChEBI" id="CHEBI:62899"/>
    </ligand>
</feature>
<comment type="function">
    <text evidence="9">Condenses 4-methyl-5-(beta-hydroxyethyl)thiazole monophosphate (THZ-P) and 2-methyl-4-amino-5-hydroxymethyl pyrimidine pyrophosphate (HMP-PP) to form thiamine monophosphate (TMP).</text>
</comment>
<evidence type="ECO:0000256" key="5">
    <source>
        <dbReference type="ARBA" id="ARBA00022977"/>
    </source>
</evidence>
<proteinExistence type="inferred from homology"/>
<dbReference type="SUPFAM" id="SSF51391">
    <property type="entry name" value="Thiamin phosphate synthase"/>
    <property type="match status" value="2"/>
</dbReference>
<evidence type="ECO:0000256" key="10">
    <source>
        <dbReference type="RuleBase" id="RU003826"/>
    </source>
</evidence>
<keyword evidence="2 9" id="KW-0808">Transferase</keyword>
<evidence type="ECO:0000256" key="2">
    <source>
        <dbReference type="ARBA" id="ARBA00022679"/>
    </source>
</evidence>
<dbReference type="CDD" id="cd00564">
    <property type="entry name" value="TMP_TenI"/>
    <property type="match status" value="1"/>
</dbReference>
<dbReference type="AlphaFoldDB" id="A0A4P6YX78"/>
<gene>
    <name evidence="9 13" type="primary">thiE</name>
    <name evidence="13" type="ORF">EQG49_13520</name>
</gene>
<dbReference type="UniPathway" id="UPA00060">
    <property type="reaction ID" value="UER00141"/>
</dbReference>
<dbReference type="InterPro" id="IPR022998">
    <property type="entry name" value="ThiamineP_synth_TenI"/>
</dbReference>
<dbReference type="NCBIfam" id="TIGR00693">
    <property type="entry name" value="thiE"/>
    <property type="match status" value="1"/>
</dbReference>
<evidence type="ECO:0000259" key="12">
    <source>
        <dbReference type="Pfam" id="PF02581"/>
    </source>
</evidence>
<keyword evidence="14" id="KW-1185">Reference proteome</keyword>
<dbReference type="InterPro" id="IPR013785">
    <property type="entry name" value="Aldolase_TIM"/>
</dbReference>
<feature type="binding site" evidence="9">
    <location>
        <begin position="42"/>
        <end position="46"/>
    </location>
    <ligand>
        <name>4-amino-2-methyl-5-(diphosphooxymethyl)pyrimidine</name>
        <dbReference type="ChEBI" id="CHEBI:57841"/>
    </ligand>
</feature>
<comment type="pathway">
    <text evidence="1 9 11">Cofactor biosynthesis; thiamine diphosphate biosynthesis; thiamine phosphate from 4-amino-2-methyl-5-diphosphomethylpyrimidine and 4-methyl-5-(2-phosphoethyl)-thiazole: step 1/1.</text>
</comment>
<feature type="binding site" evidence="9">
    <location>
        <begin position="205"/>
        <end position="206"/>
    </location>
    <ligand>
        <name>2-[(2R,5Z)-2-carboxy-4-methylthiazol-5(2H)-ylidene]ethyl phosphate</name>
        <dbReference type="ChEBI" id="CHEBI:62899"/>
    </ligand>
</feature>
<dbReference type="PANTHER" id="PTHR20857:SF15">
    <property type="entry name" value="THIAMINE-PHOSPHATE SYNTHASE"/>
    <property type="match status" value="1"/>
</dbReference>
<dbReference type="GO" id="GO:0004789">
    <property type="term" value="F:thiamine-phosphate diphosphorylase activity"/>
    <property type="evidence" value="ECO:0007669"/>
    <property type="project" value="UniProtKB-UniRule"/>
</dbReference>
<evidence type="ECO:0000313" key="13">
    <source>
        <dbReference type="EMBL" id="QBO37417.1"/>
    </source>
</evidence>
<feature type="binding site" evidence="9">
    <location>
        <position position="78"/>
    </location>
    <ligand>
        <name>Mg(2+)</name>
        <dbReference type="ChEBI" id="CHEBI:18420"/>
    </ligand>
</feature>
<dbReference type="GO" id="GO:0000287">
    <property type="term" value="F:magnesium ion binding"/>
    <property type="evidence" value="ECO:0007669"/>
    <property type="project" value="UniProtKB-UniRule"/>
</dbReference>
<comment type="similarity">
    <text evidence="9 10">Belongs to the thiamine-phosphate synthase family.</text>
</comment>
<sequence length="228" mass="24068">MIEFEPQMLQVYLVAGSSNMSLGEDLITYVERALKAGITMFQYREKGPIKRTRGEKLALAQQLRSLTRQYHVPLVIDDDLELAIAIGADGIHVGQSDTQIQQVVRRAKQQGMFVGLSVSTPAQLANSGDLTGVNYLGSGPVNATKTKLDADPAIGIPGLLALQDQTDLPIVAIGGINVPIVAIGGINVPDVAKIAATGIAGVAMISALTQANEADLKLRVNQIKAAFA</sequence>
<feature type="binding site" evidence="9">
    <location>
        <position position="185"/>
    </location>
    <ligand>
        <name>2-[(2R,5Z)-2-carboxy-4-methylthiazol-5(2H)-ylidene]ethyl phosphate</name>
        <dbReference type="ChEBI" id="CHEBI:62899"/>
    </ligand>
</feature>
<organism evidence="13 14">
    <name type="scientific">Periweissella cryptocerci</name>
    <dbReference type="NCBI Taxonomy" id="2506420"/>
    <lineage>
        <taxon>Bacteria</taxon>
        <taxon>Bacillati</taxon>
        <taxon>Bacillota</taxon>
        <taxon>Bacilli</taxon>
        <taxon>Lactobacillales</taxon>
        <taxon>Lactobacillaceae</taxon>
        <taxon>Periweissella</taxon>
    </lineage>
</organism>
<dbReference type="GO" id="GO:0009228">
    <property type="term" value="P:thiamine biosynthetic process"/>
    <property type="evidence" value="ECO:0007669"/>
    <property type="project" value="UniProtKB-KW"/>
</dbReference>
<dbReference type="PANTHER" id="PTHR20857">
    <property type="entry name" value="THIAMINE-PHOSPHATE PYROPHOSPHORYLASE"/>
    <property type="match status" value="1"/>
</dbReference>